<comment type="caution">
    <text evidence="1">The sequence shown here is derived from an EMBL/GenBank/DDBJ whole genome shotgun (WGS) entry which is preliminary data.</text>
</comment>
<evidence type="ECO:0000313" key="1">
    <source>
        <dbReference type="EMBL" id="MEP0864700.1"/>
    </source>
</evidence>
<proteinExistence type="predicted"/>
<sequence length="89" mass="10218">MFRVITPGFSQEFERWTDALNTAKSLQPKCKSLFQDIRILDGEDVVWVYSRSHTYPQFIGAGTYNRLAMLFLQEAMEDSESSDGESTDN</sequence>
<gene>
    <name evidence="1" type="ORF">NDI37_09475</name>
</gene>
<protein>
    <submittedName>
        <fullName evidence="1">Uncharacterized protein</fullName>
    </submittedName>
</protein>
<accession>A0ABV0JMN9</accession>
<dbReference type="Proteomes" id="UP001442494">
    <property type="component" value="Unassembled WGS sequence"/>
</dbReference>
<reference evidence="1 2" key="1">
    <citation type="submission" date="2022-04" db="EMBL/GenBank/DDBJ databases">
        <title>Positive selection, recombination, and allopatry shape intraspecific diversity of widespread and dominant cyanobacteria.</title>
        <authorList>
            <person name="Wei J."/>
            <person name="Shu W."/>
            <person name="Hu C."/>
        </authorList>
    </citation>
    <scope>NUCLEOTIDE SEQUENCE [LARGE SCALE GENOMIC DNA]</scope>
    <source>
        <strain evidence="1 2">GB2-A5</strain>
    </source>
</reference>
<keyword evidence="2" id="KW-1185">Reference proteome</keyword>
<dbReference type="RefSeq" id="WP_190426994.1">
    <property type="nucleotide sequence ID" value="NZ_JAMPKK010000016.1"/>
</dbReference>
<organism evidence="1 2">
    <name type="scientific">Funiculus sociatus GB2-A5</name>
    <dbReference type="NCBI Taxonomy" id="2933946"/>
    <lineage>
        <taxon>Bacteria</taxon>
        <taxon>Bacillati</taxon>
        <taxon>Cyanobacteriota</taxon>
        <taxon>Cyanophyceae</taxon>
        <taxon>Coleofasciculales</taxon>
        <taxon>Coleofasciculaceae</taxon>
        <taxon>Funiculus</taxon>
    </lineage>
</organism>
<dbReference type="EMBL" id="JAMPKK010000016">
    <property type="protein sequence ID" value="MEP0864700.1"/>
    <property type="molecule type" value="Genomic_DNA"/>
</dbReference>
<evidence type="ECO:0000313" key="2">
    <source>
        <dbReference type="Proteomes" id="UP001442494"/>
    </source>
</evidence>
<name>A0ABV0JMN9_9CYAN</name>